<dbReference type="EMBL" id="MU069702">
    <property type="protein sequence ID" value="KAF5835517.1"/>
    <property type="molecule type" value="Genomic_DNA"/>
</dbReference>
<comment type="caution">
    <text evidence="2">The sequence shown here is derived from an EMBL/GenBank/DDBJ whole genome shotgun (WGS) entry which is preliminary data.</text>
</comment>
<feature type="compositionally biased region" description="Polar residues" evidence="1">
    <location>
        <begin position="145"/>
        <end position="155"/>
    </location>
</feature>
<gene>
    <name evidence="2" type="ORF">DUNSADRAFT_7301</name>
</gene>
<keyword evidence="3" id="KW-1185">Reference proteome</keyword>
<proteinExistence type="predicted"/>
<feature type="region of interest" description="Disordered" evidence="1">
    <location>
        <begin position="37"/>
        <end position="69"/>
    </location>
</feature>
<evidence type="ECO:0000313" key="3">
    <source>
        <dbReference type="Proteomes" id="UP000815325"/>
    </source>
</evidence>
<feature type="compositionally biased region" description="Low complexity" evidence="1">
    <location>
        <begin position="40"/>
        <end position="60"/>
    </location>
</feature>
<protein>
    <recommendedName>
        <fullName evidence="4">Encoded protein</fullName>
    </recommendedName>
</protein>
<organism evidence="2 3">
    <name type="scientific">Dunaliella salina</name>
    <name type="common">Green alga</name>
    <name type="synonym">Protococcus salinus</name>
    <dbReference type="NCBI Taxonomy" id="3046"/>
    <lineage>
        <taxon>Eukaryota</taxon>
        <taxon>Viridiplantae</taxon>
        <taxon>Chlorophyta</taxon>
        <taxon>core chlorophytes</taxon>
        <taxon>Chlorophyceae</taxon>
        <taxon>CS clade</taxon>
        <taxon>Chlamydomonadales</taxon>
        <taxon>Dunaliellaceae</taxon>
        <taxon>Dunaliella</taxon>
    </lineage>
</organism>
<evidence type="ECO:0000256" key="1">
    <source>
        <dbReference type="SAM" id="MobiDB-lite"/>
    </source>
</evidence>
<name>A0ABQ7GLN6_DUNSA</name>
<evidence type="ECO:0008006" key="4">
    <source>
        <dbReference type="Google" id="ProtNLM"/>
    </source>
</evidence>
<sequence>MSTGLRTPLPLRSECPLLFVSSILNASAPRPLSLLKEQGSAHSSAASMHSAASGASTSGHEMPPLMPGRLDSQEMNIEEQKDDVFFMPMDTPGGGPTASEMSPSAPSRIRRISAQQAAPAAQRAQDARYGSSKLPKPGAGASKAAESNNIPSPHGQNRLVARNAPRCGDGNTDTFKLGGRVGSRACMFTG</sequence>
<evidence type="ECO:0000313" key="2">
    <source>
        <dbReference type="EMBL" id="KAF5835517.1"/>
    </source>
</evidence>
<accession>A0ABQ7GLN6</accession>
<feature type="compositionally biased region" description="Low complexity" evidence="1">
    <location>
        <begin position="112"/>
        <end position="128"/>
    </location>
</feature>
<feature type="region of interest" description="Disordered" evidence="1">
    <location>
        <begin position="112"/>
        <end position="172"/>
    </location>
</feature>
<dbReference type="Proteomes" id="UP000815325">
    <property type="component" value="Unassembled WGS sequence"/>
</dbReference>
<reference evidence="2" key="1">
    <citation type="submission" date="2017-08" db="EMBL/GenBank/DDBJ databases">
        <authorList>
            <person name="Polle J.E."/>
            <person name="Barry K."/>
            <person name="Cushman J."/>
            <person name="Schmutz J."/>
            <person name="Tran D."/>
            <person name="Hathwaick L.T."/>
            <person name="Yim W.C."/>
            <person name="Jenkins J."/>
            <person name="Mckie-Krisberg Z.M."/>
            <person name="Prochnik S."/>
            <person name="Lindquist E."/>
            <person name="Dockter R.B."/>
            <person name="Adam C."/>
            <person name="Molina H."/>
            <person name="Bunkerborg J."/>
            <person name="Jin E."/>
            <person name="Buchheim M."/>
            <person name="Magnuson J."/>
        </authorList>
    </citation>
    <scope>NUCLEOTIDE SEQUENCE</scope>
    <source>
        <strain evidence="2">CCAP 19/18</strain>
    </source>
</reference>